<dbReference type="GO" id="GO:0005829">
    <property type="term" value="C:cytosol"/>
    <property type="evidence" value="ECO:0007669"/>
    <property type="project" value="TreeGrafter"/>
</dbReference>
<reference evidence="2 3" key="1">
    <citation type="submission" date="2018-12" db="EMBL/GenBank/DDBJ databases">
        <authorList>
            <consortium name="Pathogen Informatics"/>
        </authorList>
    </citation>
    <scope>NUCLEOTIDE SEQUENCE [LARGE SCALE GENOMIC DNA]</scope>
    <source>
        <strain evidence="2 3">NCTC11636</strain>
    </source>
</reference>
<keyword evidence="3" id="KW-1185">Reference proteome</keyword>
<protein>
    <submittedName>
        <fullName evidence="2">NADPH azoreductase</fullName>
        <ecNumber evidence="2">1.7.1.6</ecNumber>
    </submittedName>
</protein>
<dbReference type="EC" id="1.7.1.6" evidence="2"/>
<dbReference type="GO" id="GO:0010181">
    <property type="term" value="F:FMN binding"/>
    <property type="evidence" value="ECO:0007669"/>
    <property type="project" value="TreeGrafter"/>
</dbReference>
<organism evidence="2 3">
    <name type="scientific">Actinomyces howellii</name>
    <dbReference type="NCBI Taxonomy" id="52771"/>
    <lineage>
        <taxon>Bacteria</taxon>
        <taxon>Bacillati</taxon>
        <taxon>Actinomycetota</taxon>
        <taxon>Actinomycetes</taxon>
        <taxon>Actinomycetales</taxon>
        <taxon>Actinomycetaceae</taxon>
        <taxon>Actinomyces</taxon>
    </lineage>
</organism>
<dbReference type="AlphaFoldDB" id="A0A448HJ25"/>
<evidence type="ECO:0000313" key="2">
    <source>
        <dbReference type="EMBL" id="VEG29734.1"/>
    </source>
</evidence>
<dbReference type="EMBL" id="LR134350">
    <property type="protein sequence ID" value="VEG29734.1"/>
    <property type="molecule type" value="Genomic_DNA"/>
</dbReference>
<name>A0A448HJ25_9ACTO</name>
<dbReference type="RefSeq" id="WP_126383143.1">
    <property type="nucleotide sequence ID" value="NZ_LR134350.1"/>
</dbReference>
<dbReference type="KEGG" id="ahw:NCTC11636_02203"/>
<dbReference type="SUPFAM" id="SSF52218">
    <property type="entry name" value="Flavoproteins"/>
    <property type="match status" value="1"/>
</dbReference>
<gene>
    <name evidence="2" type="primary">azr</name>
    <name evidence="2" type="ORF">NCTC11636_02203</name>
</gene>
<dbReference type="InterPro" id="IPR050712">
    <property type="entry name" value="NAD(P)H-dep_reductase"/>
</dbReference>
<proteinExistence type="predicted"/>
<evidence type="ECO:0000259" key="1">
    <source>
        <dbReference type="Pfam" id="PF03358"/>
    </source>
</evidence>
<dbReference type="PANTHER" id="PTHR30543">
    <property type="entry name" value="CHROMATE REDUCTASE"/>
    <property type="match status" value="1"/>
</dbReference>
<feature type="domain" description="NADPH-dependent FMN reductase-like" evidence="1">
    <location>
        <begin position="2"/>
        <end position="146"/>
    </location>
</feature>
<dbReference type="InterPro" id="IPR005025">
    <property type="entry name" value="FMN_Rdtase-like_dom"/>
</dbReference>
<dbReference type="PANTHER" id="PTHR30543:SF21">
    <property type="entry name" value="NAD(P)H-DEPENDENT FMN REDUCTASE LOT6"/>
    <property type="match status" value="1"/>
</dbReference>
<dbReference type="OrthoDB" id="9812295at2"/>
<sequence>MTRIAVVLGSVRPNRSGAGVAQWVLDKANAVEGVEAELVDVASFGLPVFAEEVPPMMAAPKDPAAVAWNEALSAYDAFIFVTPEYNRSIPGALKNAIDFTVPAALANKAVGLVAYSYYNGFRPVEHLRDILVNFTTGVVGPQVNLSLVTDVADGAFAPAPFRDGEIAALVEAVVTQDKALSTLR</sequence>
<dbReference type="Pfam" id="PF03358">
    <property type="entry name" value="FMN_red"/>
    <property type="match status" value="1"/>
</dbReference>
<accession>A0A448HJ25</accession>
<dbReference type="Proteomes" id="UP000266895">
    <property type="component" value="Chromosome"/>
</dbReference>
<evidence type="ECO:0000313" key="3">
    <source>
        <dbReference type="Proteomes" id="UP000266895"/>
    </source>
</evidence>
<keyword evidence="2" id="KW-0560">Oxidoreductase</keyword>
<dbReference type="InterPro" id="IPR029039">
    <property type="entry name" value="Flavoprotein-like_sf"/>
</dbReference>
<dbReference type="Gene3D" id="3.40.50.360">
    <property type="match status" value="1"/>
</dbReference>
<dbReference type="GO" id="GO:0050446">
    <property type="term" value="F:azobenzene reductase (NADP+) activity"/>
    <property type="evidence" value="ECO:0007669"/>
    <property type="project" value="UniProtKB-EC"/>
</dbReference>